<feature type="domain" description="YbaK/aminoacyl-tRNA synthetase-associated" evidence="1">
    <location>
        <begin position="30"/>
        <end position="145"/>
    </location>
</feature>
<dbReference type="Pfam" id="PF04073">
    <property type="entry name" value="tRNA_edit"/>
    <property type="match status" value="1"/>
</dbReference>
<evidence type="ECO:0000313" key="3">
    <source>
        <dbReference type="Proteomes" id="UP000276634"/>
    </source>
</evidence>
<dbReference type="PANTHER" id="PTHR30411">
    <property type="entry name" value="CYTOPLASMIC PROTEIN"/>
    <property type="match status" value="1"/>
</dbReference>
<reference evidence="2 3" key="1">
    <citation type="submission" date="2018-11" db="EMBL/GenBank/DDBJ databases">
        <title>Genomic Encyclopedia of Type Strains, Phase IV (KMG-IV): sequencing the most valuable type-strain genomes for metagenomic binning, comparative biology and taxonomic classification.</title>
        <authorList>
            <person name="Goeker M."/>
        </authorList>
    </citation>
    <scope>NUCLEOTIDE SEQUENCE [LARGE SCALE GENOMIC DNA]</scope>
    <source>
        <strain evidence="2 3">DSM 100275</strain>
    </source>
</reference>
<dbReference type="InterPro" id="IPR007214">
    <property type="entry name" value="YbaK/aa-tRNA-synth-assoc-dom"/>
</dbReference>
<dbReference type="Proteomes" id="UP000276634">
    <property type="component" value="Unassembled WGS sequence"/>
</dbReference>
<organism evidence="2 3">
    <name type="scientific">Inmirania thermothiophila</name>
    <dbReference type="NCBI Taxonomy" id="1750597"/>
    <lineage>
        <taxon>Bacteria</taxon>
        <taxon>Pseudomonadati</taxon>
        <taxon>Pseudomonadota</taxon>
        <taxon>Gammaproteobacteria</taxon>
        <taxon>Chromatiales</taxon>
        <taxon>Ectothiorhodospiraceae</taxon>
        <taxon>Inmirania</taxon>
    </lineage>
</organism>
<accession>A0A3N1YBW7</accession>
<dbReference type="CDD" id="cd04332">
    <property type="entry name" value="YbaK_like"/>
    <property type="match status" value="1"/>
</dbReference>
<dbReference type="GO" id="GO:0002161">
    <property type="term" value="F:aminoacyl-tRNA deacylase activity"/>
    <property type="evidence" value="ECO:0007669"/>
    <property type="project" value="InterPro"/>
</dbReference>
<sequence length="157" mass="16617">MRARDEAEARLEAWMADHGVPGRMRRFAASCHTAAEAAAAAGVAVHDIVKNVCLITEDGRLVVAVARGDHRVSTRRVGRALGLARPRPAGPDEVLRLTGYPAGGVPSFGYEALFLVDEAVMERPRVLTGGGSDRALVEIAPADLVAACGARIARIRK</sequence>
<dbReference type="AlphaFoldDB" id="A0A3N1YBW7"/>
<comment type="caution">
    <text evidence="2">The sequence shown here is derived from an EMBL/GenBank/DDBJ whole genome shotgun (WGS) entry which is preliminary data.</text>
</comment>
<dbReference type="InterPro" id="IPR036754">
    <property type="entry name" value="YbaK/aa-tRNA-synt-asso_dom_sf"/>
</dbReference>
<evidence type="ECO:0000313" key="2">
    <source>
        <dbReference type="EMBL" id="ROR34877.1"/>
    </source>
</evidence>
<dbReference type="RefSeq" id="WP_211331869.1">
    <property type="nucleotide sequence ID" value="NZ_RJVI01000001.1"/>
</dbReference>
<dbReference type="SUPFAM" id="SSF55826">
    <property type="entry name" value="YbaK/ProRS associated domain"/>
    <property type="match status" value="1"/>
</dbReference>
<keyword evidence="3" id="KW-1185">Reference proteome</keyword>
<name>A0A3N1YBW7_9GAMM</name>
<dbReference type="EMBL" id="RJVI01000001">
    <property type="protein sequence ID" value="ROR34877.1"/>
    <property type="molecule type" value="Genomic_DNA"/>
</dbReference>
<gene>
    <name evidence="2" type="ORF">EDC57_0786</name>
</gene>
<protein>
    <submittedName>
        <fullName evidence="2">Prolyl-tRNA editing enzyme YbaK/EbsC (Cys-tRNA(Pro) deacylase)</fullName>
    </submittedName>
</protein>
<dbReference type="PANTHER" id="PTHR30411:SF1">
    <property type="entry name" value="CYTOPLASMIC PROTEIN"/>
    <property type="match status" value="1"/>
</dbReference>
<evidence type="ECO:0000259" key="1">
    <source>
        <dbReference type="Pfam" id="PF04073"/>
    </source>
</evidence>
<proteinExistence type="predicted"/>
<dbReference type="Gene3D" id="3.90.960.10">
    <property type="entry name" value="YbaK/aminoacyl-tRNA synthetase-associated domain"/>
    <property type="match status" value="1"/>
</dbReference>